<evidence type="ECO:0000313" key="4">
    <source>
        <dbReference type="WBParaSite" id="scf7180000416131.g80"/>
    </source>
</evidence>
<evidence type="ECO:0000256" key="2">
    <source>
        <dbReference type="SAM" id="Phobius"/>
    </source>
</evidence>
<proteinExistence type="predicted"/>
<keyword evidence="2" id="KW-0472">Membrane</keyword>
<reference evidence="4" key="1">
    <citation type="submission" date="2022-11" db="UniProtKB">
        <authorList>
            <consortium name="WormBaseParasite"/>
        </authorList>
    </citation>
    <scope>IDENTIFICATION</scope>
</reference>
<evidence type="ECO:0000313" key="3">
    <source>
        <dbReference type="Proteomes" id="UP000887560"/>
    </source>
</evidence>
<accession>A0A915NAC3</accession>
<dbReference type="AlphaFoldDB" id="A0A915NAC3"/>
<evidence type="ECO:0000256" key="1">
    <source>
        <dbReference type="SAM" id="MobiDB-lite"/>
    </source>
</evidence>
<organism evidence="3 4">
    <name type="scientific">Meloidogyne floridensis</name>
    <dbReference type="NCBI Taxonomy" id="298350"/>
    <lineage>
        <taxon>Eukaryota</taxon>
        <taxon>Metazoa</taxon>
        <taxon>Ecdysozoa</taxon>
        <taxon>Nematoda</taxon>
        <taxon>Chromadorea</taxon>
        <taxon>Rhabditida</taxon>
        <taxon>Tylenchina</taxon>
        <taxon>Tylenchomorpha</taxon>
        <taxon>Tylenchoidea</taxon>
        <taxon>Meloidogynidae</taxon>
        <taxon>Meloidogyninae</taxon>
        <taxon>Meloidogyne</taxon>
    </lineage>
</organism>
<feature type="region of interest" description="Disordered" evidence="1">
    <location>
        <begin position="282"/>
        <end position="317"/>
    </location>
</feature>
<dbReference type="Proteomes" id="UP000887560">
    <property type="component" value="Unplaced"/>
</dbReference>
<dbReference type="WBParaSite" id="scf7180000416131.g80">
    <property type="protein sequence ID" value="scf7180000416131.g80"/>
    <property type="gene ID" value="scf7180000416131.g80"/>
</dbReference>
<keyword evidence="2" id="KW-1133">Transmembrane helix</keyword>
<name>A0A915NAC3_9BILA</name>
<feature type="compositionally biased region" description="Low complexity" evidence="1">
    <location>
        <begin position="295"/>
        <end position="315"/>
    </location>
</feature>
<feature type="transmembrane region" description="Helical" evidence="2">
    <location>
        <begin position="249"/>
        <end position="269"/>
    </location>
</feature>
<sequence>MVSSCVIGSKQMGGFDCCKMVQPWLATPRGGICWPFVGNLSSVQNPMESPRGMQITFQISRNSFLSSSLSVHPGIDIFLNRLLVAIMHGEAHPLNDKKSLKMDIRRETAVETCSCVPMLLVLWTLQNDLNSYFLRRFNASTICTVGEFERCVRPFIEFDYYGSEYNQLPTNNAFSTINKAINKCRKESSVPCHTTYFPTKIQERDLPAEYRNTQDYVSRTSISFETFTVTELFSVPQMDIYQLFREICLNLWCFAIAYLLWRIIIWNFCQLFNDKLEGNNRIEPKSPMIPPVETQQQQQNNNNNNHHQSNGQQQQIVSLSSPKGVRQPLVDGSARQLPPLAIIGEGELKQRGVLDCDER</sequence>
<keyword evidence="2" id="KW-0812">Transmembrane</keyword>
<keyword evidence="3" id="KW-1185">Reference proteome</keyword>
<protein>
    <submittedName>
        <fullName evidence="4">Uncharacterized protein</fullName>
    </submittedName>
</protein>